<feature type="compositionally biased region" description="Basic and acidic residues" evidence="1">
    <location>
        <begin position="367"/>
        <end position="388"/>
    </location>
</feature>
<gene>
    <name evidence="3" type="ORF">SCHPADRAFT_904487</name>
</gene>
<keyword evidence="2" id="KW-0472">Membrane</keyword>
<dbReference type="AlphaFoldDB" id="A0A0H2RMA0"/>
<organism evidence="3 4">
    <name type="scientific">Schizopora paradoxa</name>
    <dbReference type="NCBI Taxonomy" id="27342"/>
    <lineage>
        <taxon>Eukaryota</taxon>
        <taxon>Fungi</taxon>
        <taxon>Dikarya</taxon>
        <taxon>Basidiomycota</taxon>
        <taxon>Agaricomycotina</taxon>
        <taxon>Agaricomycetes</taxon>
        <taxon>Hymenochaetales</taxon>
        <taxon>Schizoporaceae</taxon>
        <taxon>Schizopora</taxon>
    </lineage>
</organism>
<name>A0A0H2RMA0_9AGAM</name>
<evidence type="ECO:0000256" key="2">
    <source>
        <dbReference type="SAM" id="Phobius"/>
    </source>
</evidence>
<protein>
    <submittedName>
        <fullName evidence="3">Uncharacterized protein</fullName>
    </submittedName>
</protein>
<dbReference type="Proteomes" id="UP000053477">
    <property type="component" value="Unassembled WGS sequence"/>
</dbReference>
<feature type="compositionally biased region" description="Polar residues" evidence="1">
    <location>
        <begin position="355"/>
        <end position="366"/>
    </location>
</feature>
<keyword evidence="4" id="KW-1185">Reference proteome</keyword>
<evidence type="ECO:0000313" key="3">
    <source>
        <dbReference type="EMBL" id="KLO13080.1"/>
    </source>
</evidence>
<keyword evidence="2" id="KW-1133">Transmembrane helix</keyword>
<keyword evidence="2" id="KW-0812">Transmembrane</keyword>
<feature type="region of interest" description="Disordered" evidence="1">
    <location>
        <begin position="211"/>
        <end position="285"/>
    </location>
</feature>
<sequence length="388" mass="41571">MRNSLCPVFRILVVMEISTVMRLLAMLVFLNSFEPIHSQTGLINITIDDSSADPLTGVQIFYGLQNQPGTSAGWAAGQDCPNCLAQPDKAQAFDNSWHDSTYSVPKGNLPYAWVTFTGSAVYVMGIIVASIPQTNYSLNNSRLFFQIDGEDQGNYLHVASIGPEIVYSYNALFFAKEDLPYGLHNITIMNGDSSPAPDSLCLLDRIVYTTKSNTTGPEPKEGSGSGATSTTGPSNSTRTPLSSGTNSSAVTSQIPSGTPPISTTPTQSSDSSTDSQIQSNSSGPRHVSTETIIIVVLGFVLLSLVASGIYTLRIRRKRRLEMHAPAVTLPQVPLIDTRDTGTSDEELPTYLESIGVTSQAQSGSSRSVERVSLHTRDGPDSKAQRPGS</sequence>
<proteinExistence type="predicted"/>
<feature type="compositionally biased region" description="Low complexity" evidence="1">
    <location>
        <begin position="251"/>
        <end position="283"/>
    </location>
</feature>
<feature type="compositionally biased region" description="Low complexity" evidence="1">
    <location>
        <begin position="226"/>
        <end position="237"/>
    </location>
</feature>
<dbReference type="InParanoid" id="A0A0H2RMA0"/>
<feature type="region of interest" description="Disordered" evidence="1">
    <location>
        <begin position="355"/>
        <end position="388"/>
    </location>
</feature>
<evidence type="ECO:0000256" key="1">
    <source>
        <dbReference type="SAM" id="MobiDB-lite"/>
    </source>
</evidence>
<dbReference type="OrthoDB" id="2758521at2759"/>
<accession>A0A0H2RMA0</accession>
<reference evidence="3 4" key="1">
    <citation type="submission" date="2015-04" db="EMBL/GenBank/DDBJ databases">
        <title>Complete genome sequence of Schizopora paradoxa KUC8140, a cosmopolitan wood degrader in East Asia.</title>
        <authorList>
            <consortium name="DOE Joint Genome Institute"/>
            <person name="Min B."/>
            <person name="Park H."/>
            <person name="Jang Y."/>
            <person name="Kim J.-J."/>
            <person name="Kim K.H."/>
            <person name="Pangilinan J."/>
            <person name="Lipzen A."/>
            <person name="Riley R."/>
            <person name="Grigoriev I.V."/>
            <person name="Spatafora J.W."/>
            <person name="Choi I.-G."/>
        </authorList>
    </citation>
    <scope>NUCLEOTIDE SEQUENCE [LARGE SCALE GENOMIC DNA]</scope>
    <source>
        <strain evidence="3 4">KUC8140</strain>
    </source>
</reference>
<feature type="transmembrane region" description="Helical" evidence="2">
    <location>
        <begin position="292"/>
        <end position="312"/>
    </location>
</feature>
<dbReference type="EMBL" id="KQ085965">
    <property type="protein sequence ID" value="KLO13080.1"/>
    <property type="molecule type" value="Genomic_DNA"/>
</dbReference>
<feature type="compositionally biased region" description="Polar residues" evidence="1">
    <location>
        <begin position="238"/>
        <end position="250"/>
    </location>
</feature>
<evidence type="ECO:0000313" key="4">
    <source>
        <dbReference type="Proteomes" id="UP000053477"/>
    </source>
</evidence>
<feature type="transmembrane region" description="Helical" evidence="2">
    <location>
        <begin position="7"/>
        <end position="30"/>
    </location>
</feature>